<evidence type="ECO:0000313" key="3">
    <source>
        <dbReference type="RefSeq" id="XP_008479371.1"/>
    </source>
</evidence>
<accession>A0A1S3DD62</accession>
<sequence>MVGFYSTVSGFALYSQPCQNNETCYAADFRLVCHNSTAVCQCSRFYYWNETFRECHLNATQLNVWFNNHKERHISDELNDSASAAFISIALSGILSISLGTCLAILCVMYACMFRHVVHETWPLPRPTGPVKPKPQPSTDKTK</sequence>
<dbReference type="PaxDb" id="121845-A0A1S3DD62"/>
<keyword evidence="1" id="KW-0812">Transmembrane</keyword>
<protein>
    <submittedName>
        <fullName evidence="3">Uncharacterized protein LOC103516188</fullName>
    </submittedName>
</protein>
<dbReference type="AlphaFoldDB" id="A0A1S3DD62"/>
<dbReference type="GeneID" id="103516188"/>
<keyword evidence="1" id="KW-1133">Transmembrane helix</keyword>
<dbReference type="KEGG" id="dci:103516188"/>
<feature type="transmembrane region" description="Helical" evidence="1">
    <location>
        <begin position="85"/>
        <end position="112"/>
    </location>
</feature>
<reference evidence="3" key="1">
    <citation type="submission" date="2025-08" db="UniProtKB">
        <authorList>
            <consortium name="RefSeq"/>
        </authorList>
    </citation>
    <scope>IDENTIFICATION</scope>
</reference>
<keyword evidence="2" id="KW-1185">Reference proteome</keyword>
<organism evidence="2 3">
    <name type="scientific">Diaphorina citri</name>
    <name type="common">Asian citrus psyllid</name>
    <dbReference type="NCBI Taxonomy" id="121845"/>
    <lineage>
        <taxon>Eukaryota</taxon>
        <taxon>Metazoa</taxon>
        <taxon>Ecdysozoa</taxon>
        <taxon>Arthropoda</taxon>
        <taxon>Hexapoda</taxon>
        <taxon>Insecta</taxon>
        <taxon>Pterygota</taxon>
        <taxon>Neoptera</taxon>
        <taxon>Paraneoptera</taxon>
        <taxon>Hemiptera</taxon>
        <taxon>Sternorrhyncha</taxon>
        <taxon>Psylloidea</taxon>
        <taxon>Psyllidae</taxon>
        <taxon>Diaphorininae</taxon>
        <taxon>Diaphorina</taxon>
    </lineage>
</organism>
<evidence type="ECO:0000256" key="1">
    <source>
        <dbReference type="SAM" id="Phobius"/>
    </source>
</evidence>
<gene>
    <name evidence="3" type="primary">LOC103516188</name>
</gene>
<dbReference type="Proteomes" id="UP000079169">
    <property type="component" value="Unplaced"/>
</dbReference>
<dbReference type="RefSeq" id="XP_008479371.1">
    <property type="nucleotide sequence ID" value="XM_008481149.3"/>
</dbReference>
<name>A0A1S3DD62_DIACI</name>
<evidence type="ECO:0000313" key="2">
    <source>
        <dbReference type="Proteomes" id="UP000079169"/>
    </source>
</evidence>
<keyword evidence="1" id="KW-0472">Membrane</keyword>
<proteinExistence type="predicted"/>